<name>A0A366H5U8_9BACT</name>
<organism evidence="2 3">
    <name type="scientific">Roseimicrobium gellanilyticum</name>
    <dbReference type="NCBI Taxonomy" id="748857"/>
    <lineage>
        <taxon>Bacteria</taxon>
        <taxon>Pseudomonadati</taxon>
        <taxon>Verrucomicrobiota</taxon>
        <taxon>Verrucomicrobiia</taxon>
        <taxon>Verrucomicrobiales</taxon>
        <taxon>Verrucomicrobiaceae</taxon>
        <taxon>Roseimicrobium</taxon>
    </lineage>
</organism>
<dbReference type="Proteomes" id="UP000253426">
    <property type="component" value="Unassembled WGS sequence"/>
</dbReference>
<feature type="compositionally biased region" description="Gly residues" evidence="1">
    <location>
        <begin position="41"/>
        <end position="56"/>
    </location>
</feature>
<evidence type="ECO:0000313" key="2">
    <source>
        <dbReference type="EMBL" id="RBP37302.1"/>
    </source>
</evidence>
<dbReference type="AlphaFoldDB" id="A0A366H5U8"/>
<gene>
    <name evidence="2" type="ORF">DES53_11440</name>
</gene>
<evidence type="ECO:0000256" key="1">
    <source>
        <dbReference type="SAM" id="MobiDB-lite"/>
    </source>
</evidence>
<proteinExistence type="predicted"/>
<dbReference type="EMBL" id="QNRR01000014">
    <property type="protein sequence ID" value="RBP37302.1"/>
    <property type="molecule type" value="Genomic_DNA"/>
</dbReference>
<comment type="caution">
    <text evidence="2">The sequence shown here is derived from an EMBL/GenBank/DDBJ whole genome shotgun (WGS) entry which is preliminary data.</text>
</comment>
<feature type="region of interest" description="Disordered" evidence="1">
    <location>
        <begin position="30"/>
        <end position="86"/>
    </location>
</feature>
<reference evidence="2 3" key="1">
    <citation type="submission" date="2018-06" db="EMBL/GenBank/DDBJ databases">
        <title>Genomic Encyclopedia of Type Strains, Phase IV (KMG-IV): sequencing the most valuable type-strain genomes for metagenomic binning, comparative biology and taxonomic classification.</title>
        <authorList>
            <person name="Goeker M."/>
        </authorList>
    </citation>
    <scope>NUCLEOTIDE SEQUENCE [LARGE SCALE GENOMIC DNA]</scope>
    <source>
        <strain evidence="2 3">DSM 25532</strain>
    </source>
</reference>
<evidence type="ECO:0000313" key="3">
    <source>
        <dbReference type="Proteomes" id="UP000253426"/>
    </source>
</evidence>
<sequence length="223" mass="20743">MARSSTGAEGDPSVRLRAWMRSKGFIAAGGGWAGRNNSGAGEKGPGCNGGRDGSPGGAKFADPGPGWNGVLAGLPSDGDRANPGKAGIPAAGLEGAGAIGTIAGGAEAVGSWDSADAGMSSVVPCSGGREARGVGWAGGGTAKPANGLAPMPGLVGVDIHEGAPAFPVAGPIWDGVGGTNGAGSAGAAGPNGEFTAGGSGIGEGAAAGVGAKGAPPDQRGFDC</sequence>
<accession>A0A366H5U8</accession>
<keyword evidence="3" id="KW-1185">Reference proteome</keyword>
<protein>
    <submittedName>
        <fullName evidence="2">Uncharacterized protein</fullName>
    </submittedName>
</protein>